<feature type="region of interest" description="Disordered" evidence="2">
    <location>
        <begin position="290"/>
        <end position="321"/>
    </location>
</feature>
<dbReference type="EMBL" id="JALKFT010000012">
    <property type="protein sequence ID" value="MCK9876831.1"/>
    <property type="molecule type" value="Genomic_DNA"/>
</dbReference>
<keyword evidence="5" id="KW-1185">Reference proteome</keyword>
<dbReference type="GO" id="GO:0016740">
    <property type="term" value="F:transferase activity"/>
    <property type="evidence" value="ECO:0007669"/>
    <property type="project" value="UniProtKB-KW"/>
</dbReference>
<accession>A0ABT0JZA8</accession>
<reference evidence="4 5" key="1">
    <citation type="submission" date="2022-04" db="EMBL/GenBank/DDBJ databases">
        <title>Genome diversity in the genus Frankia.</title>
        <authorList>
            <person name="Carlos-Shanley C."/>
            <person name="Hahn D."/>
        </authorList>
    </citation>
    <scope>NUCLEOTIDE SEQUENCE [LARGE SCALE GENOMIC DNA]</scope>
    <source>
        <strain evidence="4 5">Ag45/Mut15</strain>
    </source>
</reference>
<dbReference type="InterPro" id="IPR008278">
    <property type="entry name" value="4-PPantetheinyl_Trfase_dom"/>
</dbReference>
<keyword evidence="1 4" id="KW-0808">Transferase</keyword>
<evidence type="ECO:0000256" key="2">
    <source>
        <dbReference type="SAM" id="MobiDB-lite"/>
    </source>
</evidence>
<name>A0ABT0JZA8_9ACTN</name>
<proteinExistence type="predicted"/>
<evidence type="ECO:0000259" key="3">
    <source>
        <dbReference type="Pfam" id="PF01648"/>
    </source>
</evidence>
<sequence length="321" mass="32850">MPDARAEHPPWVMPAPMPALVSRAGAERRGHGGGPRPGLECHLLSLADLAALRRDPDAVDAVGRAGGRNRTLVRRVGRLLLATVLADHHAAAPGVLRVTADGRPVAPGERAEGARAGIAHDGGVLVVGFHPAGCAVDVEDTPVSLIAEVAGRFCGTAERRSLPAGAAVRGVWTAKEAVAKYTGLGLRAGLRTITFDGDPLAGWVRSHHPGTRRPPLCRVVATGRRHLAFAVGSSSSSGIGSVAAPVVEVHRWVPDLDLGADGGGGSLRLVRARLAPSGELAELADAVGAVAAPPRTGTGPPRTRTSLTSPGTTTSPGREHP</sequence>
<evidence type="ECO:0000256" key="1">
    <source>
        <dbReference type="ARBA" id="ARBA00022679"/>
    </source>
</evidence>
<feature type="domain" description="4'-phosphopantetheinyl transferase" evidence="3">
    <location>
        <begin position="134"/>
        <end position="202"/>
    </location>
</feature>
<gene>
    <name evidence="4" type="ORF">MXD59_13750</name>
</gene>
<dbReference type="Pfam" id="PF01648">
    <property type="entry name" value="ACPS"/>
    <property type="match status" value="1"/>
</dbReference>
<organism evidence="4 5">
    <name type="scientific">Frankia umida</name>
    <dbReference type="NCBI Taxonomy" id="573489"/>
    <lineage>
        <taxon>Bacteria</taxon>
        <taxon>Bacillati</taxon>
        <taxon>Actinomycetota</taxon>
        <taxon>Actinomycetes</taxon>
        <taxon>Frankiales</taxon>
        <taxon>Frankiaceae</taxon>
        <taxon>Frankia</taxon>
    </lineage>
</organism>
<comment type="caution">
    <text evidence="4">The sequence shown here is derived from an EMBL/GenBank/DDBJ whole genome shotgun (WGS) entry which is preliminary data.</text>
</comment>
<dbReference type="Gene3D" id="3.90.470.20">
    <property type="entry name" value="4'-phosphopantetheinyl transferase domain"/>
    <property type="match status" value="1"/>
</dbReference>
<dbReference type="Proteomes" id="UP001201873">
    <property type="component" value="Unassembled WGS sequence"/>
</dbReference>
<evidence type="ECO:0000313" key="4">
    <source>
        <dbReference type="EMBL" id="MCK9876831.1"/>
    </source>
</evidence>
<evidence type="ECO:0000313" key="5">
    <source>
        <dbReference type="Proteomes" id="UP001201873"/>
    </source>
</evidence>
<dbReference type="RefSeq" id="WP_248825136.1">
    <property type="nucleotide sequence ID" value="NZ_JALKFT010000012.1"/>
</dbReference>
<protein>
    <submittedName>
        <fullName evidence="4">4'-phosphopantetheinyl transferase superfamily protein</fullName>
    </submittedName>
</protein>
<dbReference type="InterPro" id="IPR037143">
    <property type="entry name" value="4-PPantetheinyl_Trfase_dom_sf"/>
</dbReference>
<dbReference type="SUPFAM" id="SSF56214">
    <property type="entry name" value="4'-phosphopantetheinyl transferase"/>
    <property type="match status" value="1"/>
</dbReference>